<keyword evidence="2 3" id="KW-0378">Hydrolase</keyword>
<dbReference type="EMBL" id="FN653067">
    <property type="protein sequence ID" value="CBY10814.1"/>
    <property type="molecule type" value="Genomic_DNA"/>
</dbReference>
<accession>E4XL53</accession>
<proteinExistence type="inferred from homology"/>
<keyword evidence="6" id="KW-1185">Reference proteome</keyword>
<evidence type="ECO:0000313" key="5">
    <source>
        <dbReference type="EMBL" id="CBY10814.1"/>
    </source>
</evidence>
<evidence type="ECO:0000259" key="4">
    <source>
        <dbReference type="Pfam" id="PF00135"/>
    </source>
</evidence>
<evidence type="ECO:0000313" key="6">
    <source>
        <dbReference type="Proteomes" id="UP000001307"/>
    </source>
</evidence>
<feature type="domain" description="Carboxylesterase type B" evidence="4">
    <location>
        <begin position="2"/>
        <end position="509"/>
    </location>
</feature>
<dbReference type="InterPro" id="IPR029058">
    <property type="entry name" value="AB_hydrolase_fold"/>
</dbReference>
<dbReference type="Proteomes" id="UP000001307">
    <property type="component" value="Unassembled WGS sequence"/>
</dbReference>
<dbReference type="Pfam" id="PF00135">
    <property type="entry name" value="COesterase"/>
    <property type="match status" value="1"/>
</dbReference>
<dbReference type="InParanoid" id="E4XL53"/>
<evidence type="ECO:0000256" key="2">
    <source>
        <dbReference type="ARBA" id="ARBA00022801"/>
    </source>
</evidence>
<dbReference type="PANTHER" id="PTHR45570">
    <property type="entry name" value="CARBOXYLIC ESTER HYDROLASE"/>
    <property type="match status" value="1"/>
</dbReference>
<name>E4XL53_OIKDI</name>
<dbReference type="PANTHER" id="PTHR45570:SF1">
    <property type="entry name" value="CARBOXYLIC ESTER HYDROLASE"/>
    <property type="match status" value="1"/>
</dbReference>
<reference evidence="5" key="1">
    <citation type="journal article" date="2010" name="Science">
        <title>Plasticity of animal genome architecture unmasked by rapid evolution of a pelagic tunicate.</title>
        <authorList>
            <person name="Denoeud F."/>
            <person name="Henriet S."/>
            <person name="Mungpakdee S."/>
            <person name="Aury J.M."/>
            <person name="Da Silva C."/>
            <person name="Brinkmann H."/>
            <person name="Mikhaleva J."/>
            <person name="Olsen L.C."/>
            <person name="Jubin C."/>
            <person name="Canestro C."/>
            <person name="Bouquet J.M."/>
            <person name="Danks G."/>
            <person name="Poulain J."/>
            <person name="Campsteijn C."/>
            <person name="Adamski M."/>
            <person name="Cross I."/>
            <person name="Yadetie F."/>
            <person name="Muffato M."/>
            <person name="Louis A."/>
            <person name="Butcher S."/>
            <person name="Tsagkogeorga G."/>
            <person name="Konrad A."/>
            <person name="Singh S."/>
            <person name="Jensen M.F."/>
            <person name="Cong E.H."/>
            <person name="Eikeseth-Otteraa H."/>
            <person name="Noel B."/>
            <person name="Anthouard V."/>
            <person name="Porcel B.M."/>
            <person name="Kachouri-Lafond R."/>
            <person name="Nishino A."/>
            <person name="Ugolini M."/>
            <person name="Chourrout P."/>
            <person name="Nishida H."/>
            <person name="Aasland R."/>
            <person name="Huzurbazar S."/>
            <person name="Westhof E."/>
            <person name="Delsuc F."/>
            <person name="Lehrach H."/>
            <person name="Reinhardt R."/>
            <person name="Weissenbach J."/>
            <person name="Roy S.W."/>
            <person name="Artiguenave F."/>
            <person name="Postlethwait J.H."/>
            <person name="Manak J.R."/>
            <person name="Thompson E.M."/>
            <person name="Jaillon O."/>
            <person name="Du Pasquier L."/>
            <person name="Boudinot P."/>
            <person name="Liberles D.A."/>
            <person name="Volff J.N."/>
            <person name="Philippe H."/>
            <person name="Lenhard B."/>
            <person name="Roest Crollius H."/>
            <person name="Wincker P."/>
            <person name="Chourrout D."/>
        </authorList>
    </citation>
    <scope>NUCLEOTIDE SEQUENCE [LARGE SCALE GENOMIC DNA]</scope>
</reference>
<comment type="similarity">
    <text evidence="1 3">Belongs to the type-B carboxylesterase/lipase family.</text>
</comment>
<dbReference type="InterPro" id="IPR019826">
    <property type="entry name" value="Carboxylesterase_B_AS"/>
</dbReference>
<sequence>MPPTGDDRFKPPAQIPYAQWFDLHIVWNATQFIHTCFQPKRGAEEADYLESESCLFVNIFTPAMLIDETSTESTAKRRYPVLIDLHGGGFMSGSSMNNNGAHLANKHQMVVVHANYRLAEFGYWYSDSEPQSANAGFLDQQLAIEWVHQQIDAFGGDRERITIAGCSSGGQSVLDHLYNERSSKAFSQAIVLSAPSGIPYLKKEQANAQYSVIAANVSCCENDRTLNSQLNITSEFNRCLNFPTDTSGQNMTCLRRKSPYVLRDASFLPSTILGGFLLSLRQSILEPFLPVLQSETIRDNSYTLLKSEAFPSKKSVIFEVAAEESQPFLDKIVHEIFPEDNLTILEELWPERILRRYFDDNWSRVADMYSKNCGYGSVGERSACSTMDQAKQFYTDYLFTCNQRSFMDELATRNNPSTVTVKISNLKEISELTYSVFFDLPLPPGADSNKGENSFCESQTCHCSGNWWLFSKNIDESCSLSDSQAKIQHSYQNYYANFIHTGNPNSFRENLNEQLDHVPITDWLKLSSWFYIGKDGIKQLKARCDLLDSLDRYLQL</sequence>
<dbReference type="PROSITE" id="PS00122">
    <property type="entry name" value="CARBOXYLESTERASE_B_1"/>
    <property type="match status" value="1"/>
</dbReference>
<evidence type="ECO:0000256" key="3">
    <source>
        <dbReference type="RuleBase" id="RU361235"/>
    </source>
</evidence>
<dbReference type="InterPro" id="IPR002018">
    <property type="entry name" value="CarbesteraseB"/>
</dbReference>
<protein>
    <recommendedName>
        <fullName evidence="3">Carboxylic ester hydrolase</fullName>
        <ecNumber evidence="3">3.1.1.-</ecNumber>
    </recommendedName>
</protein>
<dbReference type="Gene3D" id="3.40.50.1820">
    <property type="entry name" value="alpha/beta hydrolase"/>
    <property type="match status" value="1"/>
</dbReference>
<dbReference type="SUPFAM" id="SSF53474">
    <property type="entry name" value="alpha/beta-Hydrolases"/>
    <property type="match status" value="1"/>
</dbReference>
<dbReference type="GO" id="GO:0016787">
    <property type="term" value="F:hydrolase activity"/>
    <property type="evidence" value="ECO:0007669"/>
    <property type="project" value="UniProtKB-KW"/>
</dbReference>
<dbReference type="AlphaFoldDB" id="E4XL53"/>
<dbReference type="EC" id="3.1.1.-" evidence="3"/>
<dbReference type="OrthoDB" id="3200163at2759"/>
<organism evidence="5">
    <name type="scientific">Oikopleura dioica</name>
    <name type="common">Tunicate</name>
    <dbReference type="NCBI Taxonomy" id="34765"/>
    <lineage>
        <taxon>Eukaryota</taxon>
        <taxon>Metazoa</taxon>
        <taxon>Chordata</taxon>
        <taxon>Tunicata</taxon>
        <taxon>Appendicularia</taxon>
        <taxon>Copelata</taxon>
        <taxon>Oikopleuridae</taxon>
        <taxon>Oikopleura</taxon>
    </lineage>
</organism>
<gene>
    <name evidence="5" type="ORF">GSOID_T00014425001</name>
</gene>
<dbReference type="ESTHER" id="oikdi-e4xl53">
    <property type="family name" value="Cholinesterase-like"/>
</dbReference>
<evidence type="ECO:0000256" key="1">
    <source>
        <dbReference type="ARBA" id="ARBA00005964"/>
    </source>
</evidence>